<reference evidence="1" key="2">
    <citation type="submission" date="2020-02" db="EMBL/GenBank/DDBJ databases">
        <title>Identification and distribution of gene clusters putatively required for synthesis of sphingolipid metabolism inhibitors in phylogenetically diverse species of the filamentous fungus Fusarium.</title>
        <authorList>
            <person name="Kim H.-S."/>
            <person name="Busman M."/>
            <person name="Brown D.W."/>
            <person name="Divon H."/>
            <person name="Uhlig S."/>
            <person name="Proctor R.H."/>
        </authorList>
    </citation>
    <scope>NUCLEOTIDE SEQUENCE</scope>
    <source>
        <strain evidence="1">NRRL 25174</strain>
    </source>
</reference>
<protein>
    <submittedName>
        <fullName evidence="1">Uncharacterized protein</fullName>
    </submittedName>
</protein>
<sequence length="143" mass="16127">MPAGNCLTDSARAPSLSQRAFLIFTLTQLLNASSPAFRRSRRKELLPSSPSTAYILLLSQLHSQLFFFSSSSPSSSFVFILHPPHLEKNHLLRPLVSVAFIFKLSSRLFWHSILHLPANSKSSHIFFSQHTLFSTARLCSRRS</sequence>
<name>A0A9P5AF80_9HYPO</name>
<accession>A0A9P5AF80</accession>
<evidence type="ECO:0000313" key="1">
    <source>
        <dbReference type="EMBL" id="KAF4337629.1"/>
    </source>
</evidence>
<dbReference type="EMBL" id="PVQB02000392">
    <property type="protein sequence ID" value="KAF4337629.1"/>
    <property type="molecule type" value="Genomic_DNA"/>
</dbReference>
<reference evidence="1" key="1">
    <citation type="journal article" date="2017" name="Mycologia">
        <title>Fusarium algeriense, sp. nov., a novel toxigenic crown rot pathogen of durum wheat from Algeria is nested in the Fusarium burgessii species complex.</title>
        <authorList>
            <person name="Laraba I."/>
            <person name="Keddad A."/>
            <person name="Boureghda H."/>
            <person name="Abdallah N."/>
            <person name="Vaughan M.M."/>
            <person name="Proctor R.H."/>
            <person name="Busman M."/>
            <person name="O'Donnell K."/>
        </authorList>
    </citation>
    <scope>NUCLEOTIDE SEQUENCE</scope>
    <source>
        <strain evidence="1">NRRL 25174</strain>
    </source>
</reference>
<keyword evidence="2" id="KW-1185">Reference proteome</keyword>
<gene>
    <name evidence="1" type="ORF">FBEOM_8492</name>
</gene>
<evidence type="ECO:0000313" key="2">
    <source>
        <dbReference type="Proteomes" id="UP000730481"/>
    </source>
</evidence>
<dbReference type="Proteomes" id="UP000730481">
    <property type="component" value="Unassembled WGS sequence"/>
</dbReference>
<comment type="caution">
    <text evidence="1">The sequence shown here is derived from an EMBL/GenBank/DDBJ whole genome shotgun (WGS) entry which is preliminary data.</text>
</comment>
<proteinExistence type="predicted"/>
<organism evidence="1 2">
    <name type="scientific">Fusarium beomiforme</name>
    <dbReference type="NCBI Taxonomy" id="44412"/>
    <lineage>
        <taxon>Eukaryota</taxon>
        <taxon>Fungi</taxon>
        <taxon>Dikarya</taxon>
        <taxon>Ascomycota</taxon>
        <taxon>Pezizomycotina</taxon>
        <taxon>Sordariomycetes</taxon>
        <taxon>Hypocreomycetidae</taxon>
        <taxon>Hypocreales</taxon>
        <taxon>Nectriaceae</taxon>
        <taxon>Fusarium</taxon>
        <taxon>Fusarium burgessii species complex</taxon>
    </lineage>
</organism>
<dbReference type="AlphaFoldDB" id="A0A9P5AF80"/>